<evidence type="ECO:0000313" key="8">
    <source>
        <dbReference type="Proteomes" id="UP000799439"/>
    </source>
</evidence>
<keyword evidence="4" id="KW-0539">Nucleus</keyword>
<feature type="compositionally biased region" description="Pro residues" evidence="5">
    <location>
        <begin position="1"/>
        <end position="10"/>
    </location>
</feature>
<dbReference type="PANTHER" id="PTHR46910:SF3">
    <property type="entry name" value="HALOTOLERANCE PROTEIN 9-RELATED"/>
    <property type="match status" value="1"/>
</dbReference>
<reference evidence="7" key="1">
    <citation type="journal article" date="2020" name="Stud. Mycol.">
        <title>101 Dothideomycetes genomes: a test case for predicting lifestyles and emergence of pathogens.</title>
        <authorList>
            <person name="Haridas S."/>
            <person name="Albert R."/>
            <person name="Binder M."/>
            <person name="Bloem J."/>
            <person name="Labutti K."/>
            <person name="Salamov A."/>
            <person name="Andreopoulos B."/>
            <person name="Baker S."/>
            <person name="Barry K."/>
            <person name="Bills G."/>
            <person name="Bluhm B."/>
            <person name="Cannon C."/>
            <person name="Castanera R."/>
            <person name="Culley D."/>
            <person name="Daum C."/>
            <person name="Ezra D."/>
            <person name="Gonzalez J."/>
            <person name="Henrissat B."/>
            <person name="Kuo A."/>
            <person name="Liang C."/>
            <person name="Lipzen A."/>
            <person name="Lutzoni F."/>
            <person name="Magnuson J."/>
            <person name="Mondo S."/>
            <person name="Nolan M."/>
            <person name="Ohm R."/>
            <person name="Pangilinan J."/>
            <person name="Park H.-J."/>
            <person name="Ramirez L."/>
            <person name="Alfaro M."/>
            <person name="Sun H."/>
            <person name="Tritt A."/>
            <person name="Yoshinaga Y."/>
            <person name="Zwiers L.-H."/>
            <person name="Turgeon B."/>
            <person name="Goodwin S."/>
            <person name="Spatafora J."/>
            <person name="Crous P."/>
            <person name="Grigoriev I."/>
        </authorList>
    </citation>
    <scope>NUCLEOTIDE SEQUENCE</scope>
    <source>
        <strain evidence="7">CBS 260.36</strain>
    </source>
</reference>
<dbReference type="SMART" id="SM00066">
    <property type="entry name" value="GAL4"/>
    <property type="match status" value="1"/>
</dbReference>
<dbReference type="InterPro" id="IPR007219">
    <property type="entry name" value="XnlR_reg_dom"/>
</dbReference>
<dbReference type="GO" id="GO:0003677">
    <property type="term" value="F:DNA binding"/>
    <property type="evidence" value="ECO:0007669"/>
    <property type="project" value="UniProtKB-KW"/>
</dbReference>
<name>A0A9P4IZ13_9PEZI</name>
<sequence>MSSYPPPPQPDQQHYNPIYAAGTSSQPLLDPVQHEHLHFANQLSQSTGYPKVEHEGLDPTTSSQIEQRIEQLQHQQSLQSLDHDHLQPPDLEPPHDAQLPPLPDHHGQQPSSTPQKLFRLRKACDSCSIRKVKCDESGPPCKACAALDIPCTFDRPSRRRGPPNRHAEAIKRRRIDDDPVPGPSMPSSPTHAAQALAALSSHPTAPSQLSAESILPVDIINLLINDYFTYIHPLCPFPHEPSFREAWRERQDYTHRPFLALLASMIAALVASFPRKPQLYLKAQHREKIYSTPSELVTTCFKVCAAARGPGYLDSQTLSVHDAATSYLLGLAGTYTQRWRQGRLYFGECLTIIKALDLHKAKDNNYFGLNGLTIYNSEVNDQDGNKEEMLDNITLQVGRRVFWTAFVSTRSISQLGASWGELYIPPSTPTDPYPPLPMEVEDHCIFPTHIESQPPGLTPNIAGFNANVRVFLSYQQMSVMEMAWGIDHVVDWDRQKNIYYDCLLAAKRVLDQLPEEFKLVFKSDANDSSSTDPLAAFQLKMGLRDTNLLGMDGPDPSAEQRRAMQREIQKANIYASGLATLSFIVEKFWSAHEAQNKRNGGVDESEANQLSPDSLTRKKLERLLPPLAPSSGDVDIEGEMATERDSIIRNLLVVLSTIDRENMEPNGDSFAHKIRFIASTLVDVPRERKGALALQAEDYLKAFLDILVRLERAKADADSAGTGDEGHNGAGGGNMPGGVGDEDAEARHWDALREYQAKFAQSGGVAGFS</sequence>
<dbReference type="CDD" id="cd00067">
    <property type="entry name" value="GAL4"/>
    <property type="match status" value="1"/>
</dbReference>
<dbReference type="PROSITE" id="PS50048">
    <property type="entry name" value="ZN2_CY6_FUNGAL_2"/>
    <property type="match status" value="1"/>
</dbReference>
<keyword evidence="3" id="KW-0238">DNA-binding</keyword>
<feature type="region of interest" description="Disordered" evidence="5">
    <location>
        <begin position="154"/>
        <end position="199"/>
    </location>
</feature>
<evidence type="ECO:0000256" key="5">
    <source>
        <dbReference type="SAM" id="MobiDB-lite"/>
    </source>
</evidence>
<feature type="compositionally biased region" description="Gly residues" evidence="5">
    <location>
        <begin position="728"/>
        <end position="739"/>
    </location>
</feature>
<evidence type="ECO:0000259" key="6">
    <source>
        <dbReference type="PROSITE" id="PS50048"/>
    </source>
</evidence>
<keyword evidence="2" id="KW-0479">Metal-binding</keyword>
<keyword evidence="8" id="KW-1185">Reference proteome</keyword>
<feature type="domain" description="Zn(2)-C6 fungal-type" evidence="6">
    <location>
        <begin position="123"/>
        <end position="153"/>
    </location>
</feature>
<dbReference type="PANTHER" id="PTHR46910">
    <property type="entry name" value="TRANSCRIPTION FACTOR PDR1"/>
    <property type="match status" value="1"/>
</dbReference>
<feature type="compositionally biased region" description="Basic and acidic residues" evidence="5">
    <location>
        <begin position="165"/>
        <end position="177"/>
    </location>
</feature>
<organism evidence="7 8">
    <name type="scientific">Myriangium duriaei CBS 260.36</name>
    <dbReference type="NCBI Taxonomy" id="1168546"/>
    <lineage>
        <taxon>Eukaryota</taxon>
        <taxon>Fungi</taxon>
        <taxon>Dikarya</taxon>
        <taxon>Ascomycota</taxon>
        <taxon>Pezizomycotina</taxon>
        <taxon>Dothideomycetes</taxon>
        <taxon>Dothideomycetidae</taxon>
        <taxon>Myriangiales</taxon>
        <taxon>Myriangiaceae</taxon>
        <taxon>Myriangium</taxon>
    </lineage>
</organism>
<evidence type="ECO:0000256" key="1">
    <source>
        <dbReference type="ARBA" id="ARBA00004123"/>
    </source>
</evidence>
<dbReference type="InterPro" id="IPR036864">
    <property type="entry name" value="Zn2-C6_fun-type_DNA-bd_sf"/>
</dbReference>
<dbReference type="InterPro" id="IPR001138">
    <property type="entry name" value="Zn2Cys6_DnaBD"/>
</dbReference>
<dbReference type="Proteomes" id="UP000799439">
    <property type="component" value="Unassembled WGS sequence"/>
</dbReference>
<dbReference type="AlphaFoldDB" id="A0A9P4IZ13"/>
<dbReference type="GO" id="GO:0000981">
    <property type="term" value="F:DNA-binding transcription factor activity, RNA polymerase II-specific"/>
    <property type="evidence" value="ECO:0007669"/>
    <property type="project" value="InterPro"/>
</dbReference>
<dbReference type="CDD" id="cd12148">
    <property type="entry name" value="fungal_TF_MHR"/>
    <property type="match status" value="1"/>
</dbReference>
<protein>
    <recommendedName>
        <fullName evidence="6">Zn(2)-C6 fungal-type domain-containing protein</fullName>
    </recommendedName>
</protein>
<dbReference type="GO" id="GO:0008270">
    <property type="term" value="F:zinc ion binding"/>
    <property type="evidence" value="ECO:0007669"/>
    <property type="project" value="InterPro"/>
</dbReference>
<dbReference type="Gene3D" id="4.10.240.10">
    <property type="entry name" value="Zn(2)-C6 fungal-type DNA-binding domain"/>
    <property type="match status" value="1"/>
</dbReference>
<comment type="caution">
    <text evidence="7">The sequence shown here is derived from an EMBL/GenBank/DDBJ whole genome shotgun (WGS) entry which is preliminary data.</text>
</comment>
<dbReference type="Pfam" id="PF00172">
    <property type="entry name" value="Zn_clus"/>
    <property type="match status" value="1"/>
</dbReference>
<dbReference type="PROSITE" id="PS00463">
    <property type="entry name" value="ZN2_CY6_FUNGAL_1"/>
    <property type="match status" value="1"/>
</dbReference>
<dbReference type="EMBL" id="ML996086">
    <property type="protein sequence ID" value="KAF2152498.1"/>
    <property type="molecule type" value="Genomic_DNA"/>
</dbReference>
<dbReference type="Pfam" id="PF04082">
    <property type="entry name" value="Fungal_trans"/>
    <property type="match status" value="1"/>
</dbReference>
<feature type="region of interest" description="Disordered" evidence="5">
    <location>
        <begin position="1"/>
        <end position="115"/>
    </location>
</feature>
<evidence type="ECO:0000256" key="3">
    <source>
        <dbReference type="ARBA" id="ARBA00023125"/>
    </source>
</evidence>
<gene>
    <name evidence="7" type="ORF">K461DRAFT_294158</name>
</gene>
<dbReference type="SUPFAM" id="SSF57701">
    <property type="entry name" value="Zn2/Cys6 DNA-binding domain"/>
    <property type="match status" value="1"/>
</dbReference>
<evidence type="ECO:0000256" key="4">
    <source>
        <dbReference type="ARBA" id="ARBA00023242"/>
    </source>
</evidence>
<comment type="subcellular location">
    <subcellularLocation>
        <location evidence="1">Nucleus</location>
    </subcellularLocation>
</comment>
<feature type="compositionally biased region" description="Basic and acidic residues" evidence="5">
    <location>
        <begin position="81"/>
        <end position="95"/>
    </location>
</feature>
<dbReference type="OrthoDB" id="5284003at2759"/>
<dbReference type="GO" id="GO:0006351">
    <property type="term" value="P:DNA-templated transcription"/>
    <property type="evidence" value="ECO:0007669"/>
    <property type="project" value="InterPro"/>
</dbReference>
<proteinExistence type="predicted"/>
<dbReference type="GO" id="GO:0005634">
    <property type="term" value="C:nucleus"/>
    <property type="evidence" value="ECO:0007669"/>
    <property type="project" value="UniProtKB-SubCell"/>
</dbReference>
<feature type="region of interest" description="Disordered" evidence="5">
    <location>
        <begin position="717"/>
        <end position="742"/>
    </location>
</feature>
<dbReference type="InterPro" id="IPR050987">
    <property type="entry name" value="AtrR-like"/>
</dbReference>
<evidence type="ECO:0000256" key="2">
    <source>
        <dbReference type="ARBA" id="ARBA00022723"/>
    </source>
</evidence>
<accession>A0A9P4IZ13</accession>
<evidence type="ECO:0000313" key="7">
    <source>
        <dbReference type="EMBL" id="KAF2152498.1"/>
    </source>
</evidence>